<sequence>MKGFSNRWKDFPDYIIGITKEIWEDRGVATLDHYYAPNIPVRSPMGIQQGNLAVKASTMATINEFPDRELLGEDVIYSDDPEHGLLSSHRLLTKATHTQDGQFGPATGKHWVVRVIADCAAKNDTIYDEWLVRDYGGIVRQLGMNPREYAAGLIESEGGAASAKKPFTPGDDVEGDYKGRGNDNEWGVAYANSLNRIMGHDFNHILADWDRAAIGEYPGAQTAYGRDEMVKFWIGLRASFPNATFNIHHQIGMDADMLSPRAAVRWSLDGLHEGWGTFGKPTGVPVHVFGMSHAEFGPWGLRREFALFDEVAIWKQILMAAA</sequence>
<keyword evidence="3" id="KW-1185">Reference proteome</keyword>
<dbReference type="Proteomes" id="UP000201838">
    <property type="component" value="Unassembled WGS sequence"/>
</dbReference>
<gene>
    <name evidence="2" type="ORF">BOA8489_01522</name>
</gene>
<evidence type="ECO:0000313" key="3">
    <source>
        <dbReference type="Proteomes" id="UP000201838"/>
    </source>
</evidence>
<dbReference type="InterPro" id="IPR037401">
    <property type="entry name" value="SnoaL-like"/>
</dbReference>
<dbReference type="InterPro" id="IPR032710">
    <property type="entry name" value="NTF2-like_dom_sf"/>
</dbReference>
<reference evidence="2 3" key="1">
    <citation type="submission" date="2017-05" db="EMBL/GenBank/DDBJ databases">
        <authorList>
            <person name="Song R."/>
            <person name="Chenine A.L."/>
            <person name="Ruprecht R.M."/>
        </authorList>
    </citation>
    <scope>NUCLEOTIDE SEQUENCE [LARGE SCALE GENOMIC DNA]</scope>
    <source>
        <strain evidence="2 3">CECT 8489</strain>
    </source>
</reference>
<dbReference type="Gene3D" id="3.10.450.50">
    <property type="match status" value="2"/>
</dbReference>
<dbReference type="EMBL" id="FXXQ01000004">
    <property type="protein sequence ID" value="SMX23415.1"/>
    <property type="molecule type" value="Genomic_DNA"/>
</dbReference>
<dbReference type="Pfam" id="PF12680">
    <property type="entry name" value="SnoaL_2"/>
    <property type="match status" value="1"/>
</dbReference>
<dbReference type="RefSeq" id="WP_093973403.1">
    <property type="nucleotide sequence ID" value="NZ_FXXQ01000004.1"/>
</dbReference>
<dbReference type="AlphaFoldDB" id="A0A238IZU8"/>
<dbReference type="SUPFAM" id="SSF54427">
    <property type="entry name" value="NTF2-like"/>
    <property type="match status" value="2"/>
</dbReference>
<proteinExistence type="predicted"/>
<dbReference type="OrthoDB" id="2769928at2"/>
<accession>A0A238IZU8</accession>
<protein>
    <submittedName>
        <fullName evidence="2">SnoaL-like polyketide cyclase</fullName>
    </submittedName>
</protein>
<evidence type="ECO:0000313" key="2">
    <source>
        <dbReference type="EMBL" id="SMX23415.1"/>
    </source>
</evidence>
<organism evidence="2 3">
    <name type="scientific">Boseongicola aestuarii</name>
    <dbReference type="NCBI Taxonomy" id="1470561"/>
    <lineage>
        <taxon>Bacteria</taxon>
        <taxon>Pseudomonadati</taxon>
        <taxon>Pseudomonadota</taxon>
        <taxon>Alphaproteobacteria</taxon>
        <taxon>Rhodobacterales</taxon>
        <taxon>Paracoccaceae</taxon>
        <taxon>Boseongicola</taxon>
    </lineage>
</organism>
<feature type="domain" description="SnoaL-like" evidence="1">
    <location>
        <begin position="197"/>
        <end position="296"/>
    </location>
</feature>
<name>A0A238IZU8_9RHOB</name>
<evidence type="ECO:0000259" key="1">
    <source>
        <dbReference type="Pfam" id="PF12680"/>
    </source>
</evidence>